<dbReference type="EMBL" id="JAMSHJ010000004">
    <property type="protein sequence ID" value="KAI5415034.1"/>
    <property type="molecule type" value="Genomic_DNA"/>
</dbReference>
<accession>A0A9D4X5L7</accession>
<evidence type="ECO:0000313" key="2">
    <source>
        <dbReference type="Proteomes" id="UP001058974"/>
    </source>
</evidence>
<dbReference type="PANTHER" id="PTHR34410:SF2">
    <property type="entry name" value="RRNA INTRON-ENCODED HOMING ENDONUCLEASE"/>
    <property type="match status" value="1"/>
</dbReference>
<organism evidence="1 2">
    <name type="scientific">Pisum sativum</name>
    <name type="common">Garden pea</name>
    <name type="synonym">Lathyrus oleraceus</name>
    <dbReference type="NCBI Taxonomy" id="3888"/>
    <lineage>
        <taxon>Eukaryota</taxon>
        <taxon>Viridiplantae</taxon>
        <taxon>Streptophyta</taxon>
        <taxon>Embryophyta</taxon>
        <taxon>Tracheophyta</taxon>
        <taxon>Spermatophyta</taxon>
        <taxon>Magnoliopsida</taxon>
        <taxon>eudicotyledons</taxon>
        <taxon>Gunneridae</taxon>
        <taxon>Pentapetalae</taxon>
        <taxon>rosids</taxon>
        <taxon>fabids</taxon>
        <taxon>Fabales</taxon>
        <taxon>Fabaceae</taxon>
        <taxon>Papilionoideae</taxon>
        <taxon>50 kb inversion clade</taxon>
        <taxon>NPAAA clade</taxon>
        <taxon>Hologalegina</taxon>
        <taxon>IRL clade</taxon>
        <taxon>Fabeae</taxon>
        <taxon>Lathyrus</taxon>
    </lineage>
</organism>
<name>A0A9D4X5L7_PEA</name>
<protein>
    <submittedName>
        <fullName evidence="1">Uncharacterized protein</fullName>
    </submittedName>
</protein>
<comment type="caution">
    <text evidence="1">The sequence shown here is derived from an EMBL/GenBank/DDBJ whole genome shotgun (WGS) entry which is preliminary data.</text>
</comment>
<dbReference type="Gramene" id="Psat04G0047800-T1">
    <property type="protein sequence ID" value="KAI5415034.1"/>
    <property type="gene ID" value="KIW84_040478"/>
</dbReference>
<sequence length="207" mass="22234">MCRPSVCPSRLSSHGTWPGLWPMEHAFRSKIEDCSNAPKLLSPSTFVGIDVHAKIGIQIRCVGQVIVAPASRPVARGVSTISSGRKSRIIRNAPKLCSPPTFIGIDVHAKIGIKIRCLGQVLMFPPLVPWHDVFINQERKLGARRRSDTVLVSTINDADQGSADVAFRTPLAPYEKSKSLGSGGSMVARLKLKGIDGRAPPGVEPAA</sequence>
<keyword evidence="2" id="KW-1185">Reference proteome</keyword>
<dbReference type="AlphaFoldDB" id="A0A9D4X5L7"/>
<dbReference type="Proteomes" id="UP001058974">
    <property type="component" value="Chromosome 4"/>
</dbReference>
<gene>
    <name evidence="1" type="ORF">KIW84_040478</name>
</gene>
<evidence type="ECO:0000313" key="1">
    <source>
        <dbReference type="EMBL" id="KAI5415034.1"/>
    </source>
</evidence>
<proteinExistence type="predicted"/>
<reference evidence="1 2" key="1">
    <citation type="journal article" date="2022" name="Nat. Genet.">
        <title>Improved pea reference genome and pan-genome highlight genomic features and evolutionary characteristics.</title>
        <authorList>
            <person name="Yang T."/>
            <person name="Liu R."/>
            <person name="Luo Y."/>
            <person name="Hu S."/>
            <person name="Wang D."/>
            <person name="Wang C."/>
            <person name="Pandey M.K."/>
            <person name="Ge S."/>
            <person name="Xu Q."/>
            <person name="Li N."/>
            <person name="Li G."/>
            <person name="Huang Y."/>
            <person name="Saxena R.K."/>
            <person name="Ji Y."/>
            <person name="Li M."/>
            <person name="Yan X."/>
            <person name="He Y."/>
            <person name="Liu Y."/>
            <person name="Wang X."/>
            <person name="Xiang C."/>
            <person name="Varshney R.K."/>
            <person name="Ding H."/>
            <person name="Gao S."/>
            <person name="Zong X."/>
        </authorList>
    </citation>
    <scope>NUCLEOTIDE SEQUENCE [LARGE SCALE GENOMIC DNA]</scope>
    <source>
        <strain evidence="1 2">cv. Zhongwan 6</strain>
    </source>
</reference>
<dbReference type="PANTHER" id="PTHR34410">
    <property type="entry name" value="INTRON-ENCODED HOMING ENDONUCLEASE, PUTATIVE-RELATED"/>
    <property type="match status" value="1"/>
</dbReference>